<evidence type="ECO:0000256" key="5">
    <source>
        <dbReference type="ARBA" id="ARBA00023077"/>
    </source>
</evidence>
<dbReference type="AlphaFoldDB" id="A0A266QBN8"/>
<dbReference type="Gene3D" id="2.40.170.20">
    <property type="entry name" value="TonB-dependent receptor, beta-barrel domain"/>
    <property type="match status" value="1"/>
</dbReference>
<sequence>MNKYTKPMFKISVLSLAIAASAQAQEQALEEIVVTGYKASLKSALDTKRDSNGVVDAISSEDIGKFPDTNLAESLQRITGVSIDRSGGEGRQVTVRGLGPQFNTVLLNGRQMPNANASRGFNFDTVAAEMVSGVEVYKTSTATTQSGGIGATINVKTAKPLDLGTKFAGSVKGLNETNLDDVTPAISGLVSTTFNDNFGVLAAVSYQERQYQTDSVEQRRWDWRSRRPATQGSYLVLPDAQGNPINADFYPTQTAVKRQEFERERLNGSLVFEYKPADNLSITLDAQYSDLQQEGMEYESAAWYGYGNNEQYEIDENATIVNRTVTNAGLDFFVNNPVTQETGLSTGLEVDWDISDSSKLVLGYSQSKAEAQPDKQANISRSDVQASPLSFTFEIRDDVASHYYDNTDISLANARIWQYDGYSDPRTDEIKQSRVDYTFTEDSLTVKAGLMFTDQTKTIEQYMAKAGTVLQGKYNLVGADPATSIYRSVADAQNAGYAVKTMNHAILGNLAYFSFDPLAFNDWIAYAQQDAGATAAQKDAANSTLELQPNWSEINEQTTAVYVEATKSFDLNGRDLTVVLGTRYEDTSVDSTSLEQTLVSLTPPAVAGESYTRVYGDSVPFTDGDGYDVFLPNLSLKYDLMDDVVVRFGASRTITRPELSDLKSARTLGDVREGQTGVGSAGNPNLKPFMSDNFDLSAEWYVNDFDYVSIGAFSKSIDNFVVTEGLPETISGVIDPSTGQDVVYEMRRPRNLDTKKVSGIEVGGQHIFGDTGFGVIANATFVFADPDYDFETPLGEIPTADAVVGVSDSANLVGFYENGPFQIRIAYNWRDSFVRGFQYYYTSTSNEPVVVEDYSQIDISMSYDLTDNVSIFLEGINVTEEGSRIHGREKNHMFYVGEGVGRYALGVRASF</sequence>
<dbReference type="PANTHER" id="PTHR40980">
    <property type="entry name" value="PLUG DOMAIN-CONTAINING PROTEIN"/>
    <property type="match status" value="1"/>
</dbReference>
<evidence type="ECO:0000256" key="1">
    <source>
        <dbReference type="ARBA" id="ARBA00004571"/>
    </source>
</evidence>
<dbReference type="Gene3D" id="2.170.130.10">
    <property type="entry name" value="TonB-dependent receptor, plug domain"/>
    <property type="match status" value="1"/>
</dbReference>
<evidence type="ECO:0000256" key="3">
    <source>
        <dbReference type="ARBA" id="ARBA00022452"/>
    </source>
</evidence>
<feature type="domain" description="TonB-dependent receptor-like beta-barrel" evidence="11">
    <location>
        <begin position="403"/>
        <end position="878"/>
    </location>
</feature>
<evidence type="ECO:0000256" key="4">
    <source>
        <dbReference type="ARBA" id="ARBA00022692"/>
    </source>
</evidence>
<dbReference type="PANTHER" id="PTHR40980:SF3">
    <property type="entry name" value="TONB-DEPENDENT RECEPTOR-LIKE BETA-BARREL DOMAIN-CONTAINING PROTEIN"/>
    <property type="match status" value="1"/>
</dbReference>
<accession>A0A266QBN8</accession>
<evidence type="ECO:0000313" key="13">
    <source>
        <dbReference type="EMBL" id="OZY87304.1"/>
    </source>
</evidence>
<dbReference type="InterPro" id="IPR000531">
    <property type="entry name" value="Beta-barrel_TonB"/>
</dbReference>
<organism evidence="13 14">
    <name type="scientific">Cellvibrio mixtus</name>
    <dbReference type="NCBI Taxonomy" id="39650"/>
    <lineage>
        <taxon>Bacteria</taxon>
        <taxon>Pseudomonadati</taxon>
        <taxon>Pseudomonadota</taxon>
        <taxon>Gammaproteobacteria</taxon>
        <taxon>Cellvibrionales</taxon>
        <taxon>Cellvibrionaceae</taxon>
        <taxon>Cellvibrio</taxon>
    </lineage>
</organism>
<keyword evidence="3 8" id="KW-1134">Transmembrane beta strand</keyword>
<dbReference type="InterPro" id="IPR010104">
    <property type="entry name" value="TonB_rcpt_bac"/>
</dbReference>
<keyword evidence="6 8" id="KW-0472">Membrane</keyword>
<dbReference type="PROSITE" id="PS52016">
    <property type="entry name" value="TONB_DEPENDENT_REC_3"/>
    <property type="match status" value="1"/>
</dbReference>
<name>A0A266QBN8_9GAMM</name>
<keyword evidence="7 8" id="KW-0998">Cell outer membrane</keyword>
<comment type="subcellular location">
    <subcellularLocation>
        <location evidence="1 8">Cell outer membrane</location>
        <topology evidence="1 8">Multi-pass membrane protein</topology>
    </subcellularLocation>
</comment>
<protein>
    <recommendedName>
        <fullName evidence="15">TonB-dependent receptor</fullName>
    </recommendedName>
</protein>
<dbReference type="RefSeq" id="WP_094984745.1">
    <property type="nucleotide sequence ID" value="NZ_NHNI01000001.1"/>
</dbReference>
<comment type="caution">
    <text evidence="13">The sequence shown here is derived from an EMBL/GenBank/DDBJ whole genome shotgun (WGS) entry which is preliminary data.</text>
</comment>
<comment type="similarity">
    <text evidence="8 9">Belongs to the TonB-dependent receptor family.</text>
</comment>
<proteinExistence type="inferred from homology"/>
<keyword evidence="5 9" id="KW-0798">TonB box</keyword>
<gene>
    <name evidence="13" type="ORF">CBP51_10085</name>
</gene>
<feature type="chain" id="PRO_5012424534" description="TonB-dependent receptor" evidence="10">
    <location>
        <begin position="25"/>
        <end position="911"/>
    </location>
</feature>
<evidence type="ECO:0000256" key="9">
    <source>
        <dbReference type="RuleBase" id="RU003357"/>
    </source>
</evidence>
<keyword evidence="14" id="KW-1185">Reference proteome</keyword>
<feature type="signal peptide" evidence="10">
    <location>
        <begin position="1"/>
        <end position="24"/>
    </location>
</feature>
<evidence type="ECO:0000256" key="6">
    <source>
        <dbReference type="ARBA" id="ARBA00023136"/>
    </source>
</evidence>
<reference evidence="14" key="1">
    <citation type="submission" date="2017-05" db="EMBL/GenBank/DDBJ databases">
        <authorList>
            <person name="Barney B.M."/>
        </authorList>
    </citation>
    <scope>NUCLEOTIDE SEQUENCE [LARGE SCALE GENOMIC DNA]</scope>
    <source>
        <strain evidence="14">PSBB022</strain>
    </source>
</reference>
<dbReference type="CDD" id="cd01347">
    <property type="entry name" value="ligand_gated_channel"/>
    <property type="match status" value="1"/>
</dbReference>
<dbReference type="InterPro" id="IPR037066">
    <property type="entry name" value="Plug_dom_sf"/>
</dbReference>
<evidence type="ECO:0000313" key="14">
    <source>
        <dbReference type="Proteomes" id="UP000216101"/>
    </source>
</evidence>
<evidence type="ECO:0000256" key="7">
    <source>
        <dbReference type="ARBA" id="ARBA00023237"/>
    </source>
</evidence>
<dbReference type="InterPro" id="IPR039426">
    <property type="entry name" value="TonB-dep_rcpt-like"/>
</dbReference>
<dbReference type="SUPFAM" id="SSF56935">
    <property type="entry name" value="Porins"/>
    <property type="match status" value="1"/>
</dbReference>
<dbReference type="InterPro" id="IPR012910">
    <property type="entry name" value="Plug_dom"/>
</dbReference>
<keyword evidence="4 8" id="KW-0812">Transmembrane</keyword>
<evidence type="ECO:0000256" key="8">
    <source>
        <dbReference type="PROSITE-ProRule" id="PRU01360"/>
    </source>
</evidence>
<dbReference type="Pfam" id="PF00593">
    <property type="entry name" value="TonB_dep_Rec_b-barrel"/>
    <property type="match status" value="1"/>
</dbReference>
<evidence type="ECO:0000259" key="12">
    <source>
        <dbReference type="Pfam" id="PF07715"/>
    </source>
</evidence>
<evidence type="ECO:0000259" key="11">
    <source>
        <dbReference type="Pfam" id="PF00593"/>
    </source>
</evidence>
<evidence type="ECO:0008006" key="15">
    <source>
        <dbReference type="Google" id="ProtNLM"/>
    </source>
</evidence>
<feature type="domain" description="TonB-dependent receptor plug" evidence="12">
    <location>
        <begin position="48"/>
        <end position="151"/>
    </location>
</feature>
<dbReference type="EMBL" id="NHNI01000001">
    <property type="protein sequence ID" value="OZY87304.1"/>
    <property type="molecule type" value="Genomic_DNA"/>
</dbReference>
<dbReference type="GO" id="GO:0009279">
    <property type="term" value="C:cell outer membrane"/>
    <property type="evidence" value="ECO:0007669"/>
    <property type="project" value="UniProtKB-SubCell"/>
</dbReference>
<dbReference type="InterPro" id="IPR036942">
    <property type="entry name" value="Beta-barrel_TonB_sf"/>
</dbReference>
<evidence type="ECO:0000256" key="2">
    <source>
        <dbReference type="ARBA" id="ARBA00022448"/>
    </source>
</evidence>
<dbReference type="Proteomes" id="UP000216101">
    <property type="component" value="Unassembled WGS sequence"/>
</dbReference>
<keyword evidence="2 8" id="KW-0813">Transport</keyword>
<dbReference type="Pfam" id="PF07715">
    <property type="entry name" value="Plug"/>
    <property type="match status" value="1"/>
</dbReference>
<keyword evidence="10" id="KW-0732">Signal</keyword>
<dbReference type="NCBIfam" id="TIGR01782">
    <property type="entry name" value="TonB-Xanth-Caul"/>
    <property type="match status" value="1"/>
</dbReference>
<evidence type="ECO:0000256" key="10">
    <source>
        <dbReference type="SAM" id="SignalP"/>
    </source>
</evidence>